<accession>A0A0A9FMH5</accession>
<name>A0A0A9FMH5_ARUDO</name>
<evidence type="ECO:0000313" key="1">
    <source>
        <dbReference type="EMBL" id="JAE13562.1"/>
    </source>
</evidence>
<reference evidence="1" key="2">
    <citation type="journal article" date="2015" name="Data Brief">
        <title>Shoot transcriptome of the giant reed, Arundo donax.</title>
        <authorList>
            <person name="Barrero R.A."/>
            <person name="Guerrero F.D."/>
            <person name="Moolhuijzen P."/>
            <person name="Goolsby J.A."/>
            <person name="Tidwell J."/>
            <person name="Bellgard S.E."/>
            <person name="Bellgard M.I."/>
        </authorList>
    </citation>
    <scope>NUCLEOTIDE SEQUENCE</scope>
    <source>
        <tissue evidence="1">Shoot tissue taken approximately 20 cm above the soil surface</tissue>
    </source>
</reference>
<proteinExistence type="predicted"/>
<protein>
    <submittedName>
        <fullName evidence="1">Uncharacterized protein</fullName>
    </submittedName>
</protein>
<reference evidence="1" key="1">
    <citation type="submission" date="2014-09" db="EMBL/GenBank/DDBJ databases">
        <authorList>
            <person name="Magalhaes I.L.F."/>
            <person name="Oliveira U."/>
            <person name="Santos F.R."/>
            <person name="Vidigal T.H.D.A."/>
            <person name="Brescovit A.D."/>
            <person name="Santos A.J."/>
        </authorList>
    </citation>
    <scope>NUCLEOTIDE SEQUENCE</scope>
    <source>
        <tissue evidence="1">Shoot tissue taken approximately 20 cm above the soil surface</tissue>
    </source>
</reference>
<sequence length="27" mass="3331">MLRLRVHRPPGWPKLHSTQLIHSWLRD</sequence>
<organism evidence="1">
    <name type="scientific">Arundo donax</name>
    <name type="common">Giant reed</name>
    <name type="synonym">Donax arundinaceus</name>
    <dbReference type="NCBI Taxonomy" id="35708"/>
    <lineage>
        <taxon>Eukaryota</taxon>
        <taxon>Viridiplantae</taxon>
        <taxon>Streptophyta</taxon>
        <taxon>Embryophyta</taxon>
        <taxon>Tracheophyta</taxon>
        <taxon>Spermatophyta</taxon>
        <taxon>Magnoliopsida</taxon>
        <taxon>Liliopsida</taxon>
        <taxon>Poales</taxon>
        <taxon>Poaceae</taxon>
        <taxon>PACMAD clade</taxon>
        <taxon>Arundinoideae</taxon>
        <taxon>Arundineae</taxon>
        <taxon>Arundo</taxon>
    </lineage>
</organism>
<dbReference type="AlphaFoldDB" id="A0A0A9FMH5"/>
<dbReference type="EMBL" id="GBRH01184334">
    <property type="protein sequence ID" value="JAE13562.1"/>
    <property type="molecule type" value="Transcribed_RNA"/>
</dbReference>